<proteinExistence type="predicted"/>
<comment type="caution">
    <text evidence="1">The sequence shown here is derived from an EMBL/GenBank/DDBJ whole genome shotgun (WGS) entry which is preliminary data.</text>
</comment>
<dbReference type="Gene3D" id="3.40.50.620">
    <property type="entry name" value="HUPs"/>
    <property type="match status" value="1"/>
</dbReference>
<dbReference type="EMBL" id="JACOOO010000001">
    <property type="protein sequence ID" value="MBC5627573.1"/>
    <property type="molecule type" value="Genomic_DNA"/>
</dbReference>
<accession>A0ABR7D9K1</accession>
<dbReference type="Proteomes" id="UP000596929">
    <property type="component" value="Unassembled WGS sequence"/>
</dbReference>
<gene>
    <name evidence="1" type="ORF">H8S20_01555</name>
</gene>
<organism evidence="1 2">
    <name type="scientific">Clostridium hominis</name>
    <dbReference type="NCBI Taxonomy" id="2763036"/>
    <lineage>
        <taxon>Bacteria</taxon>
        <taxon>Bacillati</taxon>
        <taxon>Bacillota</taxon>
        <taxon>Clostridia</taxon>
        <taxon>Eubacteriales</taxon>
        <taxon>Clostridiaceae</taxon>
        <taxon>Clostridium</taxon>
    </lineage>
</organism>
<reference evidence="1 2" key="1">
    <citation type="submission" date="2020-08" db="EMBL/GenBank/DDBJ databases">
        <title>Genome public.</title>
        <authorList>
            <person name="Liu C."/>
            <person name="Sun Q."/>
        </authorList>
    </citation>
    <scope>NUCLEOTIDE SEQUENCE [LARGE SCALE GENOMIC DNA]</scope>
    <source>
        <strain evidence="1 2">NSJ-6</strain>
    </source>
</reference>
<evidence type="ECO:0000313" key="2">
    <source>
        <dbReference type="Proteomes" id="UP000596929"/>
    </source>
</evidence>
<protein>
    <recommendedName>
        <fullName evidence="3">Phosphoadenosine phosphosulphate reductase domain-containing protein</fullName>
    </recommendedName>
</protein>
<sequence>MKYVVCYSGGHSSALVAIETVRKYGKEDVILLNHNISPEVEHEDIKRFKNEIAKYLGLEITYANMEGWEHKTPLRVCKELGGFKFGMSPVLCTYNLKTKPFEKYLKENWEGKKEEITILYGFDKNEKARIQRRSSILGQQGYKTDYPLAFWDRTIEATEEIGIKRPLVYELHRHANCIGCLKAGMQSWYLVYCLYPSLWREAVETENEIGYSILKDKFLEELEPKFAQMKCQGFIPSEKVSPQKFWAKVEKELQLIGQISWLPCDCSF</sequence>
<evidence type="ECO:0008006" key="3">
    <source>
        <dbReference type="Google" id="ProtNLM"/>
    </source>
</evidence>
<evidence type="ECO:0000313" key="1">
    <source>
        <dbReference type="EMBL" id="MBC5627573.1"/>
    </source>
</evidence>
<dbReference type="SUPFAM" id="SSF52402">
    <property type="entry name" value="Adenine nucleotide alpha hydrolases-like"/>
    <property type="match status" value="1"/>
</dbReference>
<name>A0ABR7D9K1_9CLOT</name>
<keyword evidence="2" id="KW-1185">Reference proteome</keyword>
<dbReference type="RefSeq" id="WP_186859121.1">
    <property type="nucleotide sequence ID" value="NZ_JACOOO010000001.1"/>
</dbReference>
<dbReference type="InterPro" id="IPR014729">
    <property type="entry name" value="Rossmann-like_a/b/a_fold"/>
</dbReference>